<dbReference type="EMBL" id="KV878888">
    <property type="protein sequence ID" value="OJJ89528.1"/>
    <property type="molecule type" value="Genomic_DNA"/>
</dbReference>
<evidence type="ECO:0000256" key="2">
    <source>
        <dbReference type="SAM" id="Phobius"/>
    </source>
</evidence>
<gene>
    <name evidence="4" type="ORF">ASPGLDRAFT_257744</name>
</gene>
<feature type="transmembrane region" description="Helical" evidence="2">
    <location>
        <begin position="187"/>
        <end position="210"/>
    </location>
</feature>
<feature type="signal peptide" evidence="3">
    <location>
        <begin position="1"/>
        <end position="31"/>
    </location>
</feature>
<protein>
    <recommendedName>
        <fullName evidence="6">Mid2 domain-containing protein</fullName>
    </recommendedName>
</protein>
<keyword evidence="2" id="KW-1133">Transmembrane helix</keyword>
<dbReference type="RefSeq" id="XP_022406190.1">
    <property type="nucleotide sequence ID" value="XM_022543507.1"/>
</dbReference>
<sequence length="290" mass="30629">MRGHRQDSISLLSLVMTLTFTLLIFPPLATTDCFYPNGDPGGSEYKKCDYNSTGNANINMCCATNRNGSNNQTNDTCLDNGLCLNIQDSTYPDGSLNRYTSYWRSLCSTKAWGDGCLKICTKPSNDGDESKHIQMTSCNQQPNSSYWCCGTDNTDCCGTSDAIPIAATFGDPLPPVLSPGLSNGAKAGIGVGVAVGVIAIIAAGVAFWYIRRRRRNAAAANDNVNTNTDMAVVGSAVEVPAPPYQAHTTVQSPQELEGNGLGNRARKPAGTGDVRHELPGESAGGGHSAH</sequence>
<feature type="region of interest" description="Disordered" evidence="1">
    <location>
        <begin position="249"/>
        <end position="290"/>
    </location>
</feature>
<name>A0A1L9W029_ASPGL</name>
<organism evidence="4 5">
    <name type="scientific">Aspergillus glaucus CBS 516.65</name>
    <dbReference type="NCBI Taxonomy" id="1160497"/>
    <lineage>
        <taxon>Eukaryota</taxon>
        <taxon>Fungi</taxon>
        <taxon>Dikarya</taxon>
        <taxon>Ascomycota</taxon>
        <taxon>Pezizomycotina</taxon>
        <taxon>Eurotiomycetes</taxon>
        <taxon>Eurotiomycetidae</taxon>
        <taxon>Eurotiales</taxon>
        <taxon>Aspergillaceae</taxon>
        <taxon>Aspergillus</taxon>
        <taxon>Aspergillus subgen. Aspergillus</taxon>
    </lineage>
</organism>
<evidence type="ECO:0000313" key="5">
    <source>
        <dbReference type="Proteomes" id="UP000184300"/>
    </source>
</evidence>
<evidence type="ECO:0000256" key="1">
    <source>
        <dbReference type="SAM" id="MobiDB-lite"/>
    </source>
</evidence>
<evidence type="ECO:0000313" key="4">
    <source>
        <dbReference type="EMBL" id="OJJ89528.1"/>
    </source>
</evidence>
<keyword evidence="3" id="KW-0732">Signal</keyword>
<dbReference type="VEuPathDB" id="FungiDB:ASPGLDRAFT_257744"/>
<dbReference type="OrthoDB" id="5215637at2759"/>
<keyword evidence="2" id="KW-0472">Membrane</keyword>
<keyword evidence="5" id="KW-1185">Reference proteome</keyword>
<reference evidence="5" key="1">
    <citation type="journal article" date="2017" name="Genome Biol.">
        <title>Comparative genomics reveals high biological diversity and specific adaptations in the industrially and medically important fungal genus Aspergillus.</title>
        <authorList>
            <person name="de Vries R.P."/>
            <person name="Riley R."/>
            <person name="Wiebenga A."/>
            <person name="Aguilar-Osorio G."/>
            <person name="Amillis S."/>
            <person name="Uchima C.A."/>
            <person name="Anderluh G."/>
            <person name="Asadollahi M."/>
            <person name="Askin M."/>
            <person name="Barry K."/>
            <person name="Battaglia E."/>
            <person name="Bayram O."/>
            <person name="Benocci T."/>
            <person name="Braus-Stromeyer S.A."/>
            <person name="Caldana C."/>
            <person name="Canovas D."/>
            <person name="Cerqueira G.C."/>
            <person name="Chen F."/>
            <person name="Chen W."/>
            <person name="Choi C."/>
            <person name="Clum A."/>
            <person name="Dos Santos R.A."/>
            <person name="Damasio A.R."/>
            <person name="Diallinas G."/>
            <person name="Emri T."/>
            <person name="Fekete E."/>
            <person name="Flipphi M."/>
            <person name="Freyberg S."/>
            <person name="Gallo A."/>
            <person name="Gournas C."/>
            <person name="Habgood R."/>
            <person name="Hainaut M."/>
            <person name="Harispe M.L."/>
            <person name="Henrissat B."/>
            <person name="Hilden K.S."/>
            <person name="Hope R."/>
            <person name="Hossain A."/>
            <person name="Karabika E."/>
            <person name="Karaffa L."/>
            <person name="Karanyi Z."/>
            <person name="Krasevec N."/>
            <person name="Kuo A."/>
            <person name="Kusch H."/>
            <person name="LaButti K."/>
            <person name="Lagendijk E.L."/>
            <person name="Lapidus A."/>
            <person name="Levasseur A."/>
            <person name="Lindquist E."/>
            <person name="Lipzen A."/>
            <person name="Logrieco A.F."/>
            <person name="MacCabe A."/>
            <person name="Maekelae M.R."/>
            <person name="Malavazi I."/>
            <person name="Melin P."/>
            <person name="Meyer V."/>
            <person name="Mielnichuk N."/>
            <person name="Miskei M."/>
            <person name="Molnar A.P."/>
            <person name="Mule G."/>
            <person name="Ngan C.Y."/>
            <person name="Orejas M."/>
            <person name="Orosz E."/>
            <person name="Ouedraogo J.P."/>
            <person name="Overkamp K.M."/>
            <person name="Park H.-S."/>
            <person name="Perrone G."/>
            <person name="Piumi F."/>
            <person name="Punt P.J."/>
            <person name="Ram A.F."/>
            <person name="Ramon A."/>
            <person name="Rauscher S."/>
            <person name="Record E."/>
            <person name="Riano-Pachon D.M."/>
            <person name="Robert V."/>
            <person name="Roehrig J."/>
            <person name="Ruller R."/>
            <person name="Salamov A."/>
            <person name="Salih N.S."/>
            <person name="Samson R.A."/>
            <person name="Sandor E."/>
            <person name="Sanguinetti M."/>
            <person name="Schuetze T."/>
            <person name="Sepcic K."/>
            <person name="Shelest E."/>
            <person name="Sherlock G."/>
            <person name="Sophianopoulou V."/>
            <person name="Squina F.M."/>
            <person name="Sun H."/>
            <person name="Susca A."/>
            <person name="Todd R.B."/>
            <person name="Tsang A."/>
            <person name="Unkles S.E."/>
            <person name="van de Wiele N."/>
            <person name="van Rossen-Uffink D."/>
            <person name="Oliveira J.V."/>
            <person name="Vesth T.C."/>
            <person name="Visser J."/>
            <person name="Yu J.-H."/>
            <person name="Zhou M."/>
            <person name="Andersen M.R."/>
            <person name="Archer D.B."/>
            <person name="Baker S.E."/>
            <person name="Benoit I."/>
            <person name="Brakhage A.A."/>
            <person name="Braus G.H."/>
            <person name="Fischer R."/>
            <person name="Frisvad J.C."/>
            <person name="Goldman G.H."/>
            <person name="Houbraken J."/>
            <person name="Oakley B."/>
            <person name="Pocsi I."/>
            <person name="Scazzocchio C."/>
            <person name="Seiboth B."/>
            <person name="vanKuyk P.A."/>
            <person name="Wortman J."/>
            <person name="Dyer P.S."/>
            <person name="Grigoriev I.V."/>
        </authorList>
    </citation>
    <scope>NUCLEOTIDE SEQUENCE [LARGE SCALE GENOMIC DNA]</scope>
    <source>
        <strain evidence="5">CBS 516.65</strain>
    </source>
</reference>
<dbReference type="STRING" id="1160497.A0A1L9W029"/>
<dbReference type="AlphaFoldDB" id="A0A1L9W029"/>
<proteinExistence type="predicted"/>
<evidence type="ECO:0008006" key="6">
    <source>
        <dbReference type="Google" id="ProtNLM"/>
    </source>
</evidence>
<dbReference type="Proteomes" id="UP000184300">
    <property type="component" value="Unassembled WGS sequence"/>
</dbReference>
<feature type="chain" id="PRO_5012747434" description="Mid2 domain-containing protein" evidence="3">
    <location>
        <begin position="32"/>
        <end position="290"/>
    </location>
</feature>
<evidence type="ECO:0000256" key="3">
    <source>
        <dbReference type="SAM" id="SignalP"/>
    </source>
</evidence>
<accession>A0A1L9W029</accession>
<keyword evidence="2" id="KW-0812">Transmembrane</keyword>
<dbReference type="GeneID" id="34459768"/>